<feature type="active site" description="Proton donor" evidence="8">
    <location>
        <position position="71"/>
    </location>
</feature>
<evidence type="ECO:0000259" key="9">
    <source>
        <dbReference type="PROSITE" id="PS51747"/>
    </source>
</evidence>
<evidence type="ECO:0000256" key="5">
    <source>
        <dbReference type="ARBA" id="ARBA00022801"/>
    </source>
</evidence>
<dbReference type="NCBIfam" id="NF008113">
    <property type="entry name" value="PRK10860.1"/>
    <property type="match status" value="1"/>
</dbReference>
<keyword evidence="6 8" id="KW-0862">Zinc</keyword>
<dbReference type="InParanoid" id="A0A2S8SRZ7"/>
<dbReference type="FunCoup" id="A0A2S8SRZ7">
    <property type="interactions" value="273"/>
</dbReference>
<comment type="catalytic activity">
    <reaction evidence="7 8">
        <text>adenosine(34) in tRNA + H2O + H(+) = inosine(34) in tRNA + NH4(+)</text>
        <dbReference type="Rhea" id="RHEA:43168"/>
        <dbReference type="Rhea" id="RHEA-COMP:10373"/>
        <dbReference type="Rhea" id="RHEA-COMP:10374"/>
        <dbReference type="ChEBI" id="CHEBI:15377"/>
        <dbReference type="ChEBI" id="CHEBI:15378"/>
        <dbReference type="ChEBI" id="CHEBI:28938"/>
        <dbReference type="ChEBI" id="CHEBI:74411"/>
        <dbReference type="ChEBI" id="CHEBI:82852"/>
        <dbReference type="EC" id="3.5.4.33"/>
    </reaction>
</comment>
<dbReference type="HAMAP" id="MF_00972">
    <property type="entry name" value="tRNA_aden_deaminase"/>
    <property type="match status" value="1"/>
</dbReference>
<keyword evidence="5 8" id="KW-0378">Hydrolase</keyword>
<sequence>MTKLNDEFWMREALLEARKCLRASAQLSNFSSSASKLDDVPIGAICVRGQTVVGRGHNRRELSLDPTAHAEILALQRAAQTLNRHNLEDVTLYVSLEPCPMCAGALWLSRVSRLVFGAWDEKAGACGSVFDVTRDPRLNHQVAVRGGVLENECAALLRDFFAARR</sequence>
<evidence type="ECO:0000256" key="2">
    <source>
        <dbReference type="ARBA" id="ARBA00011738"/>
    </source>
</evidence>
<feature type="binding site" evidence="8">
    <location>
        <position position="69"/>
    </location>
    <ligand>
        <name>Zn(2+)</name>
        <dbReference type="ChEBI" id="CHEBI:29105"/>
        <note>catalytic</note>
    </ligand>
</feature>
<dbReference type="InterPro" id="IPR002125">
    <property type="entry name" value="CMP_dCMP_dom"/>
</dbReference>
<keyword evidence="11" id="KW-1185">Reference proteome</keyword>
<comment type="similarity">
    <text evidence="1">Belongs to the cytidine and deoxycytidylate deaminase family. ADAT2 subfamily.</text>
</comment>
<comment type="cofactor">
    <cofactor evidence="8">
        <name>Zn(2+)</name>
        <dbReference type="ChEBI" id="CHEBI:29105"/>
    </cofactor>
    <text evidence="8">Binds 1 zinc ion per subunit.</text>
</comment>
<dbReference type="PROSITE" id="PS00903">
    <property type="entry name" value="CYT_DCMP_DEAMINASES_1"/>
    <property type="match status" value="1"/>
</dbReference>
<name>A0A2S8SRZ7_9BACT</name>
<dbReference type="Proteomes" id="UP000237684">
    <property type="component" value="Unassembled WGS sequence"/>
</dbReference>
<evidence type="ECO:0000256" key="3">
    <source>
        <dbReference type="ARBA" id="ARBA00022694"/>
    </source>
</evidence>
<dbReference type="PANTHER" id="PTHR11079:SF202">
    <property type="entry name" value="TRNA-SPECIFIC ADENOSINE DEAMINASE"/>
    <property type="match status" value="1"/>
</dbReference>
<dbReference type="Pfam" id="PF14437">
    <property type="entry name" value="MafB19-deam"/>
    <property type="match status" value="1"/>
</dbReference>
<dbReference type="EMBL" id="NIGF01000010">
    <property type="protein sequence ID" value="PQV63592.1"/>
    <property type="molecule type" value="Genomic_DNA"/>
</dbReference>
<organism evidence="10 11">
    <name type="scientific">Abditibacterium utsteinense</name>
    <dbReference type="NCBI Taxonomy" id="1960156"/>
    <lineage>
        <taxon>Bacteria</taxon>
        <taxon>Pseudomonadati</taxon>
        <taxon>Abditibacteriota</taxon>
        <taxon>Abditibacteriia</taxon>
        <taxon>Abditibacteriales</taxon>
        <taxon>Abditibacteriaceae</taxon>
        <taxon>Abditibacterium</taxon>
    </lineage>
</organism>
<feature type="binding site" evidence="8">
    <location>
        <position position="99"/>
    </location>
    <ligand>
        <name>Zn(2+)</name>
        <dbReference type="ChEBI" id="CHEBI:29105"/>
        <note>catalytic</note>
    </ligand>
</feature>
<dbReference type="GO" id="GO:0052717">
    <property type="term" value="F:tRNA-specific adenosine-34 deaminase activity"/>
    <property type="evidence" value="ECO:0007669"/>
    <property type="project" value="UniProtKB-UniRule"/>
</dbReference>
<dbReference type="CDD" id="cd01285">
    <property type="entry name" value="nucleoside_deaminase"/>
    <property type="match status" value="1"/>
</dbReference>
<dbReference type="PANTHER" id="PTHR11079">
    <property type="entry name" value="CYTOSINE DEAMINASE FAMILY MEMBER"/>
    <property type="match status" value="1"/>
</dbReference>
<dbReference type="GO" id="GO:0002100">
    <property type="term" value="P:tRNA wobble adenosine to inosine editing"/>
    <property type="evidence" value="ECO:0007669"/>
    <property type="project" value="UniProtKB-UniRule"/>
</dbReference>
<evidence type="ECO:0000256" key="7">
    <source>
        <dbReference type="ARBA" id="ARBA00048045"/>
    </source>
</evidence>
<comment type="caution">
    <text evidence="10">The sequence shown here is derived from an EMBL/GenBank/DDBJ whole genome shotgun (WGS) entry which is preliminary data.</text>
</comment>
<evidence type="ECO:0000313" key="10">
    <source>
        <dbReference type="EMBL" id="PQV63592.1"/>
    </source>
</evidence>
<reference evidence="10 11" key="1">
    <citation type="journal article" date="2018" name="Syst. Appl. Microbiol.">
        <title>Abditibacterium utsteinense sp. nov., the first cultivated member of candidate phylum FBP, isolated from ice-free Antarctic soil samples.</title>
        <authorList>
            <person name="Tahon G."/>
            <person name="Tytgat B."/>
            <person name="Lebbe L."/>
            <person name="Carlier A."/>
            <person name="Willems A."/>
        </authorList>
    </citation>
    <scope>NUCLEOTIDE SEQUENCE [LARGE SCALE GENOMIC DNA]</scope>
    <source>
        <strain evidence="10 11">LMG 29911</strain>
    </source>
</reference>
<feature type="domain" description="CMP/dCMP-type deaminase" evidence="9">
    <location>
        <begin position="4"/>
        <end position="145"/>
    </location>
</feature>
<comment type="function">
    <text evidence="8">Catalyzes the deamination of adenosine to inosine at the wobble position 34 of tRNA(Arg2).</text>
</comment>
<keyword evidence="3 8" id="KW-0819">tRNA processing</keyword>
<dbReference type="InterPro" id="IPR058535">
    <property type="entry name" value="MafB19-deam"/>
</dbReference>
<evidence type="ECO:0000256" key="1">
    <source>
        <dbReference type="ARBA" id="ARBA00010669"/>
    </source>
</evidence>
<dbReference type="InterPro" id="IPR016192">
    <property type="entry name" value="APOBEC/CMP_deaminase_Zn-bd"/>
</dbReference>
<dbReference type="RefSeq" id="WP_105484013.1">
    <property type="nucleotide sequence ID" value="NZ_NIGF01000010.1"/>
</dbReference>
<evidence type="ECO:0000256" key="4">
    <source>
        <dbReference type="ARBA" id="ARBA00022723"/>
    </source>
</evidence>
<dbReference type="InterPro" id="IPR028883">
    <property type="entry name" value="tRNA_aden_deaminase"/>
</dbReference>
<protein>
    <recommendedName>
        <fullName evidence="8">tRNA-specific adenosine deaminase</fullName>
        <ecNumber evidence="8">3.5.4.33</ecNumber>
    </recommendedName>
</protein>
<keyword evidence="4 8" id="KW-0479">Metal-binding</keyword>
<accession>A0A2S8SRZ7</accession>
<dbReference type="GO" id="GO:0008270">
    <property type="term" value="F:zinc ion binding"/>
    <property type="evidence" value="ECO:0007669"/>
    <property type="project" value="UniProtKB-UniRule"/>
</dbReference>
<dbReference type="OrthoDB" id="9802676at2"/>
<dbReference type="SUPFAM" id="SSF53927">
    <property type="entry name" value="Cytidine deaminase-like"/>
    <property type="match status" value="1"/>
</dbReference>
<feature type="binding site" evidence="8">
    <location>
        <position position="102"/>
    </location>
    <ligand>
        <name>Zn(2+)</name>
        <dbReference type="ChEBI" id="CHEBI:29105"/>
        <note>catalytic</note>
    </ligand>
</feature>
<dbReference type="PROSITE" id="PS51747">
    <property type="entry name" value="CYT_DCMP_DEAMINASES_2"/>
    <property type="match status" value="1"/>
</dbReference>
<dbReference type="InterPro" id="IPR016193">
    <property type="entry name" value="Cytidine_deaminase-like"/>
</dbReference>
<dbReference type="Gene3D" id="3.40.140.10">
    <property type="entry name" value="Cytidine Deaminase, domain 2"/>
    <property type="match status" value="1"/>
</dbReference>
<comment type="subunit">
    <text evidence="2 8">Homodimer.</text>
</comment>
<proteinExistence type="inferred from homology"/>
<evidence type="ECO:0000256" key="6">
    <source>
        <dbReference type="ARBA" id="ARBA00022833"/>
    </source>
</evidence>
<evidence type="ECO:0000313" key="11">
    <source>
        <dbReference type="Proteomes" id="UP000237684"/>
    </source>
</evidence>
<dbReference type="EC" id="3.5.4.33" evidence="8"/>
<dbReference type="AlphaFoldDB" id="A0A2S8SRZ7"/>
<gene>
    <name evidence="8" type="primary">tadA</name>
    <name evidence="10" type="ORF">B1R32_11055</name>
</gene>
<evidence type="ECO:0000256" key="8">
    <source>
        <dbReference type="HAMAP-Rule" id="MF_00972"/>
    </source>
</evidence>